<dbReference type="InterPro" id="IPR058163">
    <property type="entry name" value="LysR-type_TF_proteobact-type"/>
</dbReference>
<organism evidence="6 7">
    <name type="scientific">Pelagivirga sediminicola</name>
    <dbReference type="NCBI Taxonomy" id="2170575"/>
    <lineage>
        <taxon>Bacteria</taxon>
        <taxon>Pseudomonadati</taxon>
        <taxon>Pseudomonadota</taxon>
        <taxon>Alphaproteobacteria</taxon>
        <taxon>Rhodobacterales</taxon>
        <taxon>Paracoccaceae</taxon>
        <taxon>Pelagivirga</taxon>
    </lineage>
</organism>
<dbReference type="PROSITE" id="PS50931">
    <property type="entry name" value="HTH_LYSR"/>
    <property type="match status" value="1"/>
</dbReference>
<dbReference type="CDD" id="cd08422">
    <property type="entry name" value="PBP2_CrgA_like"/>
    <property type="match status" value="1"/>
</dbReference>
<dbReference type="InterPro" id="IPR005119">
    <property type="entry name" value="LysR_subst-bd"/>
</dbReference>
<dbReference type="Pfam" id="PF00126">
    <property type="entry name" value="HTH_1"/>
    <property type="match status" value="1"/>
</dbReference>
<dbReference type="RefSeq" id="WP_108693563.1">
    <property type="nucleotide sequence ID" value="NZ_QCYH01000020.1"/>
</dbReference>
<name>A0A2T7G2P8_9RHOB</name>
<evidence type="ECO:0000256" key="2">
    <source>
        <dbReference type="ARBA" id="ARBA00023015"/>
    </source>
</evidence>
<gene>
    <name evidence="6" type="ORF">DC366_17925</name>
</gene>
<dbReference type="Proteomes" id="UP000244446">
    <property type="component" value="Unassembled WGS sequence"/>
</dbReference>
<evidence type="ECO:0000259" key="5">
    <source>
        <dbReference type="PROSITE" id="PS50931"/>
    </source>
</evidence>
<dbReference type="GO" id="GO:0003677">
    <property type="term" value="F:DNA binding"/>
    <property type="evidence" value="ECO:0007669"/>
    <property type="project" value="UniProtKB-KW"/>
</dbReference>
<comment type="caution">
    <text evidence="6">The sequence shown here is derived from an EMBL/GenBank/DDBJ whole genome shotgun (WGS) entry which is preliminary data.</text>
</comment>
<dbReference type="EMBL" id="QCYH01000020">
    <property type="protein sequence ID" value="PVA08676.1"/>
    <property type="molecule type" value="Genomic_DNA"/>
</dbReference>
<keyword evidence="7" id="KW-1185">Reference proteome</keyword>
<dbReference type="SUPFAM" id="SSF46785">
    <property type="entry name" value="Winged helix' DNA-binding domain"/>
    <property type="match status" value="1"/>
</dbReference>
<dbReference type="PANTHER" id="PTHR30537">
    <property type="entry name" value="HTH-TYPE TRANSCRIPTIONAL REGULATOR"/>
    <property type="match status" value="1"/>
</dbReference>
<dbReference type="InterPro" id="IPR036388">
    <property type="entry name" value="WH-like_DNA-bd_sf"/>
</dbReference>
<keyword evidence="3" id="KW-0238">DNA-binding</keyword>
<dbReference type="AlphaFoldDB" id="A0A2T7G2P8"/>
<dbReference type="Gene3D" id="3.40.190.290">
    <property type="match status" value="1"/>
</dbReference>
<evidence type="ECO:0000256" key="4">
    <source>
        <dbReference type="ARBA" id="ARBA00023163"/>
    </source>
</evidence>
<dbReference type="OrthoDB" id="9812435at2"/>
<reference evidence="6 7" key="1">
    <citation type="submission" date="2018-04" db="EMBL/GenBank/DDBJ databases">
        <title>Pelagivirga bohaiensis gen. nov., sp. nov., a bacterium isolated from the Bohai Sea.</title>
        <authorList>
            <person name="Ji X."/>
        </authorList>
    </citation>
    <scope>NUCLEOTIDE SEQUENCE [LARGE SCALE GENOMIC DNA]</scope>
    <source>
        <strain evidence="6 7">BH-SD19</strain>
    </source>
</reference>
<dbReference type="GO" id="GO:0003700">
    <property type="term" value="F:DNA-binding transcription factor activity"/>
    <property type="evidence" value="ECO:0007669"/>
    <property type="project" value="InterPro"/>
</dbReference>
<dbReference type="InterPro" id="IPR036390">
    <property type="entry name" value="WH_DNA-bd_sf"/>
</dbReference>
<keyword evidence="4" id="KW-0804">Transcription</keyword>
<dbReference type="FunFam" id="1.10.10.10:FF:000001">
    <property type="entry name" value="LysR family transcriptional regulator"/>
    <property type="match status" value="1"/>
</dbReference>
<protein>
    <recommendedName>
        <fullName evidence="5">HTH lysR-type domain-containing protein</fullName>
    </recommendedName>
</protein>
<evidence type="ECO:0000313" key="7">
    <source>
        <dbReference type="Proteomes" id="UP000244446"/>
    </source>
</evidence>
<dbReference type="PANTHER" id="PTHR30537:SF5">
    <property type="entry name" value="HTH-TYPE TRANSCRIPTIONAL ACTIVATOR TTDR-RELATED"/>
    <property type="match status" value="1"/>
</dbReference>
<dbReference type="Gene3D" id="1.10.10.10">
    <property type="entry name" value="Winged helix-like DNA-binding domain superfamily/Winged helix DNA-binding domain"/>
    <property type="match status" value="1"/>
</dbReference>
<comment type="similarity">
    <text evidence="1">Belongs to the LysR transcriptional regulatory family.</text>
</comment>
<evidence type="ECO:0000256" key="3">
    <source>
        <dbReference type="ARBA" id="ARBA00023125"/>
    </source>
</evidence>
<evidence type="ECO:0000313" key="6">
    <source>
        <dbReference type="EMBL" id="PVA08676.1"/>
    </source>
</evidence>
<dbReference type="Pfam" id="PF03466">
    <property type="entry name" value="LysR_substrate"/>
    <property type="match status" value="1"/>
</dbReference>
<keyword evidence="2" id="KW-0805">Transcription regulation</keyword>
<accession>A0A2T7G2P8</accession>
<feature type="domain" description="HTH lysR-type" evidence="5">
    <location>
        <begin position="7"/>
        <end position="64"/>
    </location>
</feature>
<dbReference type="SUPFAM" id="SSF53850">
    <property type="entry name" value="Periplasmic binding protein-like II"/>
    <property type="match status" value="1"/>
</dbReference>
<sequence>MILHNDLDLSAVRAFQSVVLEGSFAGGARRLGVPQSTVSKRVRDLEARLGLRLIERTTRKMRVTTEGEALASHATRLLAEADTLLRAMTETGTAPRGHLRIAAPNLLGQLLIGGVAALCRARFPEITLEFVFTDAPPDLIQDRFDAVIRFGPLEDSSQIARKLLSGAVRLVAAPGLNGTDRIAHPRDVANLPIIHVPPPWSHAWMFQRESEEVTVRFEPAISFPSMLAARDAAIAGAGLTMLPGILAAPEIKAGRLVRLLPEWTGPEKAMYVVYGAPDSITPRLRAFLDILSANLRGR</sequence>
<dbReference type="InterPro" id="IPR000847">
    <property type="entry name" value="LysR_HTH_N"/>
</dbReference>
<evidence type="ECO:0000256" key="1">
    <source>
        <dbReference type="ARBA" id="ARBA00009437"/>
    </source>
</evidence>
<proteinExistence type="inferred from homology"/>